<dbReference type="Pfam" id="PF03009">
    <property type="entry name" value="GDPD"/>
    <property type="match status" value="1"/>
</dbReference>
<dbReference type="InterPro" id="IPR030395">
    <property type="entry name" value="GP_PDE_dom"/>
</dbReference>
<dbReference type="InterPro" id="IPR017946">
    <property type="entry name" value="PLC-like_Pdiesterase_TIM-brl"/>
</dbReference>
<evidence type="ECO:0000259" key="1">
    <source>
        <dbReference type="PROSITE" id="PS51704"/>
    </source>
</evidence>
<dbReference type="RefSeq" id="WP_380048091.1">
    <property type="nucleotide sequence ID" value="NZ_JBHLTC010000018.1"/>
</dbReference>
<dbReference type="Proteomes" id="UP001589890">
    <property type="component" value="Unassembled WGS sequence"/>
</dbReference>
<dbReference type="PANTHER" id="PTHR43805:SF1">
    <property type="entry name" value="GP-PDE DOMAIN-CONTAINING PROTEIN"/>
    <property type="match status" value="1"/>
</dbReference>
<sequence length="262" mass="29002">MTATRYPFLDHSGPLAMAHRGGALHPDNIGYENSMRAFAHAVGLGYEYLETDLHATSDGVVVAFHDDRLDRVTDRTGVISELPWSEVSKARINGHEPIPLLLDVLEEWPTLRLNLDIKAPNGVQPAADVIRKAGAIDRVCVSSFSQRRVWSIRRELGERLCTGFGRVEIAALRYSPFPLVLPGTGACIQIPEYYGRFKVLTPGLIRRAHAAGRQVHVWTVDDADEINRFLDAGVDGIFTDRTDILRDVLIARGQWNPNGASA</sequence>
<reference evidence="2 3" key="1">
    <citation type="submission" date="2024-09" db="EMBL/GenBank/DDBJ databases">
        <authorList>
            <person name="Sun Q."/>
            <person name="Mori K."/>
        </authorList>
    </citation>
    <scope>NUCLEOTIDE SEQUENCE [LARGE SCALE GENOMIC DNA]</scope>
    <source>
        <strain evidence="2 3">CGMCC 1.15906</strain>
    </source>
</reference>
<evidence type="ECO:0000313" key="2">
    <source>
        <dbReference type="EMBL" id="MFC0625555.1"/>
    </source>
</evidence>
<dbReference type="SUPFAM" id="SSF51695">
    <property type="entry name" value="PLC-like phosphodiesterases"/>
    <property type="match status" value="1"/>
</dbReference>
<dbReference type="EMBL" id="JBHLTC010000018">
    <property type="protein sequence ID" value="MFC0625555.1"/>
    <property type="molecule type" value="Genomic_DNA"/>
</dbReference>
<dbReference type="CDD" id="cd08561">
    <property type="entry name" value="GDPD_cytoplasmic_ScUgpQ2_like"/>
    <property type="match status" value="1"/>
</dbReference>
<organism evidence="2 3">
    <name type="scientific">Kribbella deserti</name>
    <dbReference type="NCBI Taxonomy" id="1926257"/>
    <lineage>
        <taxon>Bacteria</taxon>
        <taxon>Bacillati</taxon>
        <taxon>Actinomycetota</taxon>
        <taxon>Actinomycetes</taxon>
        <taxon>Propionibacteriales</taxon>
        <taxon>Kribbellaceae</taxon>
        <taxon>Kribbella</taxon>
    </lineage>
</organism>
<dbReference type="PROSITE" id="PS51704">
    <property type="entry name" value="GP_PDE"/>
    <property type="match status" value="1"/>
</dbReference>
<name>A0ABV6QM12_9ACTN</name>
<keyword evidence="3" id="KW-1185">Reference proteome</keyword>
<dbReference type="PANTHER" id="PTHR43805">
    <property type="entry name" value="GLYCEROPHOSPHORYL DIESTER PHOSPHODIESTERASE"/>
    <property type="match status" value="1"/>
</dbReference>
<protein>
    <submittedName>
        <fullName evidence="2">Glycerophosphodiester phosphodiesterase</fullName>
    </submittedName>
</protein>
<comment type="caution">
    <text evidence="2">The sequence shown here is derived from an EMBL/GenBank/DDBJ whole genome shotgun (WGS) entry which is preliminary data.</text>
</comment>
<proteinExistence type="predicted"/>
<accession>A0ABV6QM12</accession>
<evidence type="ECO:0000313" key="3">
    <source>
        <dbReference type="Proteomes" id="UP001589890"/>
    </source>
</evidence>
<dbReference type="Gene3D" id="3.20.20.190">
    <property type="entry name" value="Phosphatidylinositol (PI) phosphodiesterase"/>
    <property type="match status" value="1"/>
</dbReference>
<feature type="domain" description="GP-PDE" evidence="1">
    <location>
        <begin position="14"/>
        <end position="249"/>
    </location>
</feature>
<gene>
    <name evidence="2" type="ORF">ACFFGN_15845</name>
</gene>